<proteinExistence type="predicted"/>
<evidence type="ECO:0000313" key="3">
    <source>
        <dbReference type="Proteomes" id="UP001187531"/>
    </source>
</evidence>
<sequence length="1480" mass="171379">MKMDGEDVKETSEITSSDYENANAVAVSKQFICLDKHDTENTGTTRHGIFKEETLVSSFIVDCPPAITSISYRLLHRLGLEFCSSSDTEEEDFFSEVKETKKSTKIDISKLLNTYSPRDSMNILRLLLESRYAIPICTTDSMELLRITQRIEGDVFVGEDLKLPRIAIISQVENFQSSTGKILEDLFNIKTSFYADETSTIEVGQGLVCLGNKKKETCIVIHILGNFEQYWKSLTGFADYLIVEDQYTPRHDLVDSPVAENKSSFQGYKLSSFIKKYSCETSLPNFISVWIPNLPNVKNISTGRPFCLIEGSLDYFLEIQRSRLLLRIFREATLHQLPLFSLFPSNGCLRSEIDVLRKMYLHVSEMDGLEKYRSNSLFLQNSFVKEGKLQEELNEFKCVNESNDRSIIQQKISKEREFRFNLSLNTDPLITYFLEGLDKKDVDQTVIHLQVLSDAISINIKKSRTVAQLAEDVREKTKKFSESLQVSATDSESMDQVELCRKELIIAKEKWNYTLLSLRHLWREMSLLYSSGRSGKFEYLPQCAAACLVAGEVLELYDGDANMLNVKWVTAIFKNLESLLPKKRIFVLSVLGEQSSGKSTLLNTMFGIRLPSSVGQCTRGLTMTLVKAIGRHEYDYVMIFDTEGVRSPEHKGLFGCFKRDNKIATLSILPSDATILVIKGENDNALKDILPIVLLAYKGSKLAEERAGILSCKIFAAYNQVRTDEDHRNKLQNIFSQLSATLVESFAKTNSLKDLEVHTSISFPKMFTNDGDIRVFGCNTKGDPPSDLPNEDFSQQLLDFREYIHEQVVTQLGWKAKEIGSLENYLYLVWDCLNNSDFDLSFETVIERHVYTELENKYQNLRKAYYIEYEEQYNLLKDRYKDNRSSIDEKPLSFKEIYEMVEKLELKMKPQSDKFEEDVDSMFEEKQNQKWKMEFLRKVQDTINLTKNQWRHKFEVVLRNQLTFDAKVKEYEKELRDKLMEEFRATSMKEKTEEQLIGIFSKTYEDILKKAKEENPPLDVKDAALNAYRSNSTIASLGIDLLSEKGKPSFWGTLWDGAKSGAKNLINPLVPWLTQNQTSENKTENMVVPMLIRVAIGRKYYCDAVVDDLINEIERYIRRCKIKIDKDERKTIHRTAFDLLTDMFQEIQIKWERENSVYMRFGSMKEVMKRFFLDLAKGLEDVDLMASRFEDFFSRHAYKAFESEVEALVMANIRTKRWVQSPKYVQGHMDLYLIEEVESKGIAEILQLIDNPVNLKKLTTSRLIRLEVNIVLKHFTWEKFMSLLEKSLKNAYDSASVNVETKSKSFYLFHLFESFQIFKSTYVADELRREMHALGWTELEEMSMQFELRHINAIVDKFAASFSSMDKNKIIDSVYLQLEDNRLFDAAFCTSCQEKCPLCKSFCCLEFSHDGRHDTFHQPVGITGWREVKTQTLAYTACNTCHPDQKFILANDEAHRFADFSKKFDTWLQPDRTQLISEYR</sequence>
<dbReference type="Proteomes" id="UP001187531">
    <property type="component" value="Unassembled WGS sequence"/>
</dbReference>
<dbReference type="InterPro" id="IPR027417">
    <property type="entry name" value="P-loop_NTPase"/>
</dbReference>
<protein>
    <recommendedName>
        <fullName evidence="1">VLIG-type G domain-containing protein</fullName>
    </recommendedName>
</protein>
<dbReference type="PROSITE" id="PS51717">
    <property type="entry name" value="G_VLIG"/>
    <property type="match status" value="1"/>
</dbReference>
<dbReference type="SUPFAM" id="SSF52540">
    <property type="entry name" value="P-loop containing nucleoside triphosphate hydrolases"/>
    <property type="match status" value="1"/>
</dbReference>
<feature type="domain" description="VLIG-type G" evidence="1">
    <location>
        <begin position="582"/>
        <end position="830"/>
    </location>
</feature>
<comment type="caution">
    <text evidence="2">The sequence shown here is derived from an EMBL/GenBank/DDBJ whole genome shotgun (WGS) entry which is preliminary data.</text>
</comment>
<name>A0AA88HIG6_ARTSF</name>
<dbReference type="EMBL" id="JAVRJZ010000020">
    <property type="protein sequence ID" value="KAK2705902.1"/>
    <property type="molecule type" value="Genomic_DNA"/>
</dbReference>
<dbReference type="InterPro" id="IPR030383">
    <property type="entry name" value="G_VLIG_dom"/>
</dbReference>
<dbReference type="Pfam" id="PF25683">
    <property type="entry name" value="URGCP_GTPase"/>
    <property type="match status" value="1"/>
</dbReference>
<accession>A0AA88HIG6</accession>
<dbReference type="GO" id="GO:0005525">
    <property type="term" value="F:GTP binding"/>
    <property type="evidence" value="ECO:0007669"/>
    <property type="project" value="InterPro"/>
</dbReference>
<evidence type="ECO:0000313" key="2">
    <source>
        <dbReference type="EMBL" id="KAK2705902.1"/>
    </source>
</evidence>
<reference evidence="2" key="1">
    <citation type="submission" date="2023-07" db="EMBL/GenBank/DDBJ databases">
        <title>Chromosome-level genome assembly of Artemia franciscana.</title>
        <authorList>
            <person name="Jo E."/>
        </authorList>
    </citation>
    <scope>NUCLEOTIDE SEQUENCE</scope>
    <source>
        <tissue evidence="2">Whole body</tissue>
    </source>
</reference>
<dbReference type="PANTHER" id="PTHR22796">
    <property type="entry name" value="URG4-RELATED"/>
    <property type="match status" value="1"/>
</dbReference>
<dbReference type="PANTHER" id="PTHR22796:SF1">
    <property type="entry name" value="VWFA DOMAIN-CONTAINING PROTEIN"/>
    <property type="match status" value="1"/>
</dbReference>
<evidence type="ECO:0000259" key="1">
    <source>
        <dbReference type="PROSITE" id="PS51717"/>
    </source>
</evidence>
<organism evidence="2 3">
    <name type="scientific">Artemia franciscana</name>
    <name type="common">Brine shrimp</name>
    <name type="synonym">Artemia sanfranciscana</name>
    <dbReference type="NCBI Taxonomy" id="6661"/>
    <lineage>
        <taxon>Eukaryota</taxon>
        <taxon>Metazoa</taxon>
        <taxon>Ecdysozoa</taxon>
        <taxon>Arthropoda</taxon>
        <taxon>Crustacea</taxon>
        <taxon>Branchiopoda</taxon>
        <taxon>Anostraca</taxon>
        <taxon>Artemiidae</taxon>
        <taxon>Artemia</taxon>
    </lineage>
</organism>
<keyword evidence="3" id="KW-1185">Reference proteome</keyword>
<gene>
    <name evidence="2" type="ORF">QYM36_016049</name>
</gene>
<dbReference type="Gene3D" id="3.40.50.300">
    <property type="entry name" value="P-loop containing nucleotide triphosphate hydrolases"/>
    <property type="match status" value="1"/>
</dbReference>